<dbReference type="STRING" id="9244.A0A091HNK9"/>
<evidence type="ECO:0000256" key="1">
    <source>
        <dbReference type="ARBA" id="ARBA00004540"/>
    </source>
</evidence>
<keyword evidence="7" id="KW-1185">Reference proteome</keyword>
<evidence type="ECO:0000313" key="6">
    <source>
        <dbReference type="EMBL" id="KFO97456.1"/>
    </source>
</evidence>
<sequence length="122" mass="13389">LQEDVSIGNCWPFQGQQGQVVIRLPARVNLTAITLQHNLDEASPSGMVISAPRDVSAYGLEENGEEEILLGKLTYDVGGTSIQTFPLKKAPFPTAFSVIKLAVMSNWENPAYTCIYRVRIHG</sequence>
<dbReference type="GO" id="GO:0034993">
    <property type="term" value="C:meiotic nuclear membrane microtubule tethering complex"/>
    <property type="evidence" value="ECO:0007669"/>
    <property type="project" value="TreeGrafter"/>
</dbReference>
<name>A0A091HNK9_CALAN</name>
<dbReference type="InterPro" id="IPR045119">
    <property type="entry name" value="SUN1-5"/>
</dbReference>
<organism evidence="6 7">
    <name type="scientific">Calypte anna</name>
    <name type="common">Anna's hummingbird</name>
    <name type="synonym">Archilochus anna</name>
    <dbReference type="NCBI Taxonomy" id="9244"/>
    <lineage>
        <taxon>Eukaryota</taxon>
        <taxon>Metazoa</taxon>
        <taxon>Chordata</taxon>
        <taxon>Craniata</taxon>
        <taxon>Vertebrata</taxon>
        <taxon>Euteleostomi</taxon>
        <taxon>Archelosauria</taxon>
        <taxon>Archosauria</taxon>
        <taxon>Dinosauria</taxon>
        <taxon>Saurischia</taxon>
        <taxon>Theropoda</taxon>
        <taxon>Coelurosauria</taxon>
        <taxon>Aves</taxon>
        <taxon>Neognathae</taxon>
        <taxon>Neoaves</taxon>
        <taxon>Strisores</taxon>
        <taxon>Apodiformes</taxon>
        <taxon>Trochilidae</taxon>
        <taxon>Calypte</taxon>
    </lineage>
</organism>
<evidence type="ECO:0000256" key="4">
    <source>
        <dbReference type="ARBA" id="ARBA00023136"/>
    </source>
</evidence>
<evidence type="ECO:0000256" key="2">
    <source>
        <dbReference type="ARBA" id="ARBA00022692"/>
    </source>
</evidence>
<feature type="non-terminal residue" evidence="6">
    <location>
        <position position="1"/>
    </location>
</feature>
<feature type="domain" description="SUN" evidence="5">
    <location>
        <begin position="1"/>
        <end position="122"/>
    </location>
</feature>
<dbReference type="PROSITE" id="PS51469">
    <property type="entry name" value="SUN"/>
    <property type="match status" value="1"/>
</dbReference>
<dbReference type="Gene3D" id="2.60.120.260">
    <property type="entry name" value="Galactose-binding domain-like"/>
    <property type="match status" value="1"/>
</dbReference>
<proteinExistence type="predicted"/>
<accession>A0A091HNK9</accession>
<dbReference type="InterPro" id="IPR012919">
    <property type="entry name" value="SUN_dom"/>
</dbReference>
<dbReference type="InterPro" id="IPR008979">
    <property type="entry name" value="Galactose-bd-like_sf"/>
</dbReference>
<dbReference type="EMBL" id="KL217649">
    <property type="protein sequence ID" value="KFO97456.1"/>
    <property type="molecule type" value="Genomic_DNA"/>
</dbReference>
<dbReference type="PANTHER" id="PTHR12911">
    <property type="entry name" value="SAD1/UNC-84-LIKE PROTEIN-RELATED"/>
    <property type="match status" value="1"/>
</dbReference>
<gene>
    <name evidence="6" type="ORF">N300_08518</name>
</gene>
<feature type="non-terminal residue" evidence="6">
    <location>
        <position position="122"/>
    </location>
</feature>
<dbReference type="Proteomes" id="UP000054308">
    <property type="component" value="Unassembled WGS sequence"/>
</dbReference>
<dbReference type="GO" id="GO:0043495">
    <property type="term" value="F:protein-membrane adaptor activity"/>
    <property type="evidence" value="ECO:0007669"/>
    <property type="project" value="TreeGrafter"/>
</dbReference>
<dbReference type="PANTHER" id="PTHR12911:SF24">
    <property type="entry name" value="SUN DOMAIN-CONTAINING PROTEIN 3"/>
    <property type="match status" value="1"/>
</dbReference>
<dbReference type="AlphaFoldDB" id="A0A091HNK9"/>
<keyword evidence="3" id="KW-1133">Transmembrane helix</keyword>
<evidence type="ECO:0000259" key="5">
    <source>
        <dbReference type="PROSITE" id="PS51469"/>
    </source>
</evidence>
<keyword evidence="2" id="KW-0812">Transmembrane</keyword>
<dbReference type="Pfam" id="PF07738">
    <property type="entry name" value="Sad1_UNC"/>
    <property type="match status" value="1"/>
</dbReference>
<protein>
    <submittedName>
        <fullName evidence="6">Sperm-associated antigen 4 protein</fullName>
    </submittedName>
</protein>
<keyword evidence="4" id="KW-0472">Membrane</keyword>
<comment type="subcellular location">
    <subcellularLocation>
        <location evidence="1">Nucleus inner membrane</location>
    </subcellularLocation>
</comment>
<dbReference type="GO" id="GO:0005637">
    <property type="term" value="C:nuclear inner membrane"/>
    <property type="evidence" value="ECO:0007669"/>
    <property type="project" value="UniProtKB-SubCell"/>
</dbReference>
<evidence type="ECO:0000256" key="3">
    <source>
        <dbReference type="ARBA" id="ARBA00022989"/>
    </source>
</evidence>
<reference evidence="6 7" key="1">
    <citation type="submission" date="2014-04" db="EMBL/GenBank/DDBJ databases">
        <title>Genome evolution of avian class.</title>
        <authorList>
            <person name="Zhang G."/>
            <person name="Li C."/>
        </authorList>
    </citation>
    <scope>NUCLEOTIDE SEQUENCE [LARGE SCALE GENOMIC DNA]</scope>
    <source>
        <strain evidence="6">BGI_N300</strain>
    </source>
</reference>
<dbReference type="SUPFAM" id="SSF49785">
    <property type="entry name" value="Galactose-binding domain-like"/>
    <property type="match status" value="1"/>
</dbReference>
<evidence type="ECO:0000313" key="7">
    <source>
        <dbReference type="Proteomes" id="UP000054308"/>
    </source>
</evidence>